<dbReference type="Proteomes" id="UP000051574">
    <property type="component" value="Unassembled WGS sequence"/>
</dbReference>
<keyword evidence="3" id="KW-1185">Reference proteome</keyword>
<dbReference type="SMART" id="SM00595">
    <property type="entry name" value="MADF"/>
    <property type="match status" value="1"/>
</dbReference>
<sequence length="247" mass="29379">MEWSNDLCLKLIDEYEKREELWNPNHPFHYRQSNKVAAWKSIGEAVGRTVYEVRRKMETLHAGFRRERSKLRRKRDQEIYYEPQWFAYRRMEFFANRRLSECKYVNEKRDDTEKPPEEILLLNTIKDCSSPTASETNPLEANSPKSTIDIFSDEITNDVLHENTEQDAPAIAIKRRKCDMNFSDTRLQLVDDVTKTECDAFTNFLSKKLQSYNNRLRSIVQYQIHGIIHEADMEQFDNDGPEIEKQD</sequence>
<gene>
    <name evidence="2" type="ORF">AMK59_1962</name>
</gene>
<proteinExistence type="predicted"/>
<organism evidence="2 3">
    <name type="scientific">Oryctes borbonicus</name>
    <dbReference type="NCBI Taxonomy" id="1629725"/>
    <lineage>
        <taxon>Eukaryota</taxon>
        <taxon>Metazoa</taxon>
        <taxon>Ecdysozoa</taxon>
        <taxon>Arthropoda</taxon>
        <taxon>Hexapoda</taxon>
        <taxon>Insecta</taxon>
        <taxon>Pterygota</taxon>
        <taxon>Neoptera</taxon>
        <taxon>Endopterygota</taxon>
        <taxon>Coleoptera</taxon>
        <taxon>Polyphaga</taxon>
        <taxon>Scarabaeiformia</taxon>
        <taxon>Scarabaeidae</taxon>
        <taxon>Dynastinae</taxon>
        <taxon>Oryctes</taxon>
    </lineage>
</organism>
<evidence type="ECO:0000313" key="2">
    <source>
        <dbReference type="EMBL" id="KRT86189.1"/>
    </source>
</evidence>
<dbReference type="EMBL" id="LJIG01000751">
    <property type="protein sequence ID" value="KRT86189.1"/>
    <property type="molecule type" value="Genomic_DNA"/>
</dbReference>
<comment type="caution">
    <text evidence="2">The sequence shown here is derived from an EMBL/GenBank/DDBJ whole genome shotgun (WGS) entry which is preliminary data.</text>
</comment>
<protein>
    <submittedName>
        <fullName evidence="2">Myb/SANT-like transcription factor</fullName>
    </submittedName>
</protein>
<dbReference type="OrthoDB" id="7408914at2759"/>
<evidence type="ECO:0000259" key="1">
    <source>
        <dbReference type="PROSITE" id="PS51029"/>
    </source>
</evidence>
<name>A0A0T6BG92_9SCAR</name>
<dbReference type="PANTHER" id="PTHR21505">
    <property type="entry name" value="MADF DOMAIN-CONTAINING PROTEIN-RELATED"/>
    <property type="match status" value="1"/>
</dbReference>
<accession>A0A0T6BG92</accession>
<dbReference type="InterPro" id="IPR006578">
    <property type="entry name" value="MADF-dom"/>
</dbReference>
<dbReference type="Pfam" id="PF10545">
    <property type="entry name" value="MADF_DNA_bdg"/>
    <property type="match status" value="1"/>
</dbReference>
<dbReference type="PANTHER" id="PTHR21505:SF15">
    <property type="entry name" value="RE18252P"/>
    <property type="match status" value="1"/>
</dbReference>
<feature type="domain" description="MADF" evidence="1">
    <location>
        <begin position="10"/>
        <end position="99"/>
    </location>
</feature>
<dbReference type="PROSITE" id="PS51029">
    <property type="entry name" value="MADF"/>
    <property type="match status" value="1"/>
</dbReference>
<reference evidence="2 3" key="1">
    <citation type="submission" date="2015-09" db="EMBL/GenBank/DDBJ databases">
        <title>Draft genome of the scarab beetle Oryctes borbonicus.</title>
        <authorList>
            <person name="Meyer J.M."/>
            <person name="Markov G.V."/>
            <person name="Baskaran P."/>
            <person name="Herrmann M."/>
            <person name="Sommer R.J."/>
            <person name="Roedelsperger C."/>
        </authorList>
    </citation>
    <scope>NUCLEOTIDE SEQUENCE [LARGE SCALE GENOMIC DNA]</scope>
    <source>
        <strain evidence="2">OB123</strain>
        <tissue evidence="2">Whole animal</tissue>
    </source>
</reference>
<evidence type="ECO:0000313" key="3">
    <source>
        <dbReference type="Proteomes" id="UP000051574"/>
    </source>
</evidence>
<dbReference type="AlphaFoldDB" id="A0A0T6BG92"/>